<protein>
    <submittedName>
        <fullName evidence="3">LLM class F420-dependent oxidoreductase</fullName>
    </submittedName>
</protein>
<evidence type="ECO:0000256" key="1">
    <source>
        <dbReference type="ARBA" id="ARBA00023002"/>
    </source>
</evidence>
<dbReference type="InterPro" id="IPR036661">
    <property type="entry name" value="Luciferase-like_sf"/>
</dbReference>
<accession>A0ABP3EP05</accession>
<keyword evidence="4" id="KW-1185">Reference proteome</keyword>
<dbReference type="EMBL" id="BAAAGX010000032">
    <property type="protein sequence ID" value="GAA0272057.1"/>
    <property type="molecule type" value="Genomic_DNA"/>
</dbReference>
<dbReference type="CDD" id="cd01097">
    <property type="entry name" value="Tetrahydromethanopterin_reductase"/>
    <property type="match status" value="1"/>
</dbReference>
<dbReference type="InterPro" id="IPR011251">
    <property type="entry name" value="Luciferase-like_dom"/>
</dbReference>
<dbReference type="PANTHER" id="PTHR43244">
    <property type="match status" value="1"/>
</dbReference>
<dbReference type="PANTHER" id="PTHR43244:SF1">
    <property type="entry name" value="5,10-METHYLENETETRAHYDROMETHANOPTERIN REDUCTASE"/>
    <property type="match status" value="1"/>
</dbReference>
<evidence type="ECO:0000313" key="3">
    <source>
        <dbReference type="EMBL" id="GAA0272057.1"/>
    </source>
</evidence>
<evidence type="ECO:0000259" key="2">
    <source>
        <dbReference type="Pfam" id="PF00296"/>
    </source>
</evidence>
<name>A0ABP3EP05_9ACTN</name>
<keyword evidence="1" id="KW-0560">Oxidoreductase</keyword>
<evidence type="ECO:0000313" key="4">
    <source>
        <dbReference type="Proteomes" id="UP001500967"/>
    </source>
</evidence>
<proteinExistence type="predicted"/>
<comment type="caution">
    <text evidence="3">The sequence shown here is derived from an EMBL/GenBank/DDBJ whole genome shotgun (WGS) entry which is preliminary data.</text>
</comment>
<dbReference type="Gene3D" id="3.20.20.30">
    <property type="entry name" value="Luciferase-like domain"/>
    <property type="match status" value="1"/>
</dbReference>
<dbReference type="InterPro" id="IPR050564">
    <property type="entry name" value="F420-G6PD/mer"/>
</dbReference>
<dbReference type="InterPro" id="IPR019945">
    <property type="entry name" value="F420_G6P_DH-rel"/>
</dbReference>
<dbReference type="SUPFAM" id="SSF51679">
    <property type="entry name" value="Bacterial luciferase-like"/>
    <property type="match status" value="1"/>
</dbReference>
<dbReference type="RefSeq" id="WP_344653170.1">
    <property type="nucleotide sequence ID" value="NZ_BAAAGX010000032.1"/>
</dbReference>
<organism evidence="3 4">
    <name type="scientific">Cryptosporangium japonicum</name>
    <dbReference type="NCBI Taxonomy" id="80872"/>
    <lineage>
        <taxon>Bacteria</taxon>
        <taxon>Bacillati</taxon>
        <taxon>Actinomycetota</taxon>
        <taxon>Actinomycetes</taxon>
        <taxon>Cryptosporangiales</taxon>
        <taxon>Cryptosporangiaceae</taxon>
        <taxon>Cryptosporangium</taxon>
    </lineage>
</organism>
<dbReference type="Proteomes" id="UP001500967">
    <property type="component" value="Unassembled WGS sequence"/>
</dbReference>
<feature type="domain" description="Luciferase-like" evidence="2">
    <location>
        <begin position="13"/>
        <end position="293"/>
    </location>
</feature>
<sequence>MVNFGYTLMCEQAGPTALVRHARRAEETGFDFEVISDHYNPWLNAQGHAPNAWSVLGAVSQVTERVPLMTYVTCPTVRYHPAVIAQNAATTGLLSDGRFWLGLGAGENLNEHVVGRGWPPANIRHEMLSEAVDIIAALFTGEYVNYVGEHFRVDSAKLWDVPDSPPPIGIAVSGKQSAELAAENADFLIAVEPVGDLIDQFDRESGKTGAPKVGQLPICFDPDRDAAVTRAHEQFRWFGNGWKVNAELPGPAGFEGATQFVREEDVAESIPCGADPAAVVEAARPYIEAGFTHLAFVQIGGDHQEGFLDWSEKELLPALRDSFRG</sequence>
<reference evidence="4" key="1">
    <citation type="journal article" date="2019" name="Int. J. Syst. Evol. Microbiol.">
        <title>The Global Catalogue of Microorganisms (GCM) 10K type strain sequencing project: providing services to taxonomists for standard genome sequencing and annotation.</title>
        <authorList>
            <consortium name="The Broad Institute Genomics Platform"/>
            <consortium name="The Broad Institute Genome Sequencing Center for Infectious Disease"/>
            <person name="Wu L."/>
            <person name="Ma J."/>
        </authorList>
    </citation>
    <scope>NUCLEOTIDE SEQUENCE [LARGE SCALE GENOMIC DNA]</scope>
    <source>
        <strain evidence="4">JCM 10425</strain>
    </source>
</reference>
<dbReference type="NCBIfam" id="TIGR03557">
    <property type="entry name" value="F420_G6P_family"/>
    <property type="match status" value="1"/>
</dbReference>
<gene>
    <name evidence="3" type="ORF">GCM10009539_69230</name>
</gene>
<dbReference type="Pfam" id="PF00296">
    <property type="entry name" value="Bac_luciferase"/>
    <property type="match status" value="1"/>
</dbReference>